<keyword evidence="1" id="KW-0812">Transmembrane</keyword>
<feature type="transmembrane region" description="Helical" evidence="1">
    <location>
        <begin position="106"/>
        <end position="124"/>
    </location>
</feature>
<feature type="transmembrane region" description="Helical" evidence="1">
    <location>
        <begin position="181"/>
        <end position="198"/>
    </location>
</feature>
<dbReference type="Proteomes" id="UP001334084">
    <property type="component" value="Chromosome 10"/>
</dbReference>
<feature type="transmembrane region" description="Helical" evidence="1">
    <location>
        <begin position="129"/>
        <end position="151"/>
    </location>
</feature>
<feature type="transmembrane region" description="Helical" evidence="1">
    <location>
        <begin position="157"/>
        <end position="174"/>
    </location>
</feature>
<protein>
    <submittedName>
        <fullName evidence="2">Membrane protein</fullName>
    </submittedName>
</protein>
<feature type="transmembrane region" description="Helical" evidence="1">
    <location>
        <begin position="38"/>
        <end position="57"/>
    </location>
</feature>
<keyword evidence="1" id="KW-1133">Transmembrane helix</keyword>
<proteinExistence type="predicted"/>
<dbReference type="KEGG" id="vnx:VNE69_10104"/>
<dbReference type="EMBL" id="CP142735">
    <property type="protein sequence ID" value="WUR04753.1"/>
    <property type="molecule type" value="Genomic_DNA"/>
</dbReference>
<reference evidence="2" key="1">
    <citation type="journal article" date="2024" name="BMC Genomics">
        <title>Functional annotation of a divergent genome using sequence and structure-based similarity.</title>
        <authorList>
            <person name="Svedberg D."/>
            <person name="Winiger R.R."/>
            <person name="Berg A."/>
            <person name="Sharma H."/>
            <person name="Tellgren-Roth C."/>
            <person name="Debrunner-Vossbrinck B.A."/>
            <person name="Vossbrinck C.R."/>
            <person name="Barandun J."/>
        </authorList>
    </citation>
    <scope>NUCLEOTIDE SEQUENCE</scope>
    <source>
        <strain evidence="2">Illinois isolate</strain>
    </source>
</reference>
<keyword evidence="1" id="KW-0472">Membrane</keyword>
<feature type="transmembrane region" description="Helical" evidence="1">
    <location>
        <begin position="226"/>
        <end position="246"/>
    </location>
</feature>
<evidence type="ECO:0000256" key="1">
    <source>
        <dbReference type="SAM" id="Phobius"/>
    </source>
</evidence>
<accession>A0AAX4JG42</accession>
<evidence type="ECO:0000313" key="3">
    <source>
        <dbReference type="Proteomes" id="UP001334084"/>
    </source>
</evidence>
<organism evidence="2 3">
    <name type="scientific">Vairimorpha necatrix</name>
    <dbReference type="NCBI Taxonomy" id="6039"/>
    <lineage>
        <taxon>Eukaryota</taxon>
        <taxon>Fungi</taxon>
        <taxon>Fungi incertae sedis</taxon>
        <taxon>Microsporidia</taxon>
        <taxon>Nosematidae</taxon>
        <taxon>Vairimorpha</taxon>
    </lineage>
</organism>
<keyword evidence="3" id="KW-1185">Reference proteome</keyword>
<name>A0AAX4JG42_9MICR</name>
<dbReference type="GeneID" id="90542586"/>
<evidence type="ECO:0000313" key="2">
    <source>
        <dbReference type="EMBL" id="WUR04753.1"/>
    </source>
</evidence>
<dbReference type="AlphaFoldDB" id="A0AAX4JG42"/>
<gene>
    <name evidence="2" type="ORF">VNE69_10104</name>
</gene>
<dbReference type="RefSeq" id="XP_065330898.1">
    <property type="nucleotide sequence ID" value="XM_065474826.1"/>
</dbReference>
<sequence length="252" mass="28891">MESKTFAIREIYTVKPPAIVSEINELSVNYSTYLDSSFYISTAILISGIYLSLLGIYTVRCSLAFIMSIFIFHYFEQILHNGSTIGPLNRLVSGLNHLTKYSEYPYIPIILISLLLSTLTVYLLSGFRLIIGLVATYIFYSTYIESIITINNETQRYVFYASIVIVFCLVYLLFSKALNLIFCLLFSVTGTLIVFMSIEKVFSFDFDLRSIFLVLRNDWEQCNPSFISMTWILSTGLGLCIQVFFMSKYSVF</sequence>